<feature type="transmembrane region" description="Helical" evidence="1">
    <location>
        <begin position="42"/>
        <end position="63"/>
    </location>
</feature>
<protein>
    <submittedName>
        <fullName evidence="2">Uncharacterized protein</fullName>
    </submittedName>
</protein>
<proteinExistence type="predicted"/>
<keyword evidence="1" id="KW-0472">Membrane</keyword>
<reference evidence="2" key="1">
    <citation type="submission" date="2019-08" db="EMBL/GenBank/DDBJ databases">
        <authorList>
            <person name="Kucharzyk K."/>
            <person name="Murdoch R.W."/>
            <person name="Higgins S."/>
            <person name="Loffler F."/>
        </authorList>
    </citation>
    <scope>NUCLEOTIDE SEQUENCE</scope>
</reference>
<sequence>MMDGSGKLIGILTVSSVSILPFVLSINLSTVLSHFITESEGVFLYVLQAALILWSFLLLVSGLKAIHEFSLLKTFASLFFSVCAIAVMFVIALLLWSLYQQIAMFVSTLFDEISFMMR</sequence>
<accession>A0A645GYF2</accession>
<organism evidence="2">
    <name type="scientific">bioreactor metagenome</name>
    <dbReference type="NCBI Taxonomy" id="1076179"/>
    <lineage>
        <taxon>unclassified sequences</taxon>
        <taxon>metagenomes</taxon>
        <taxon>ecological metagenomes</taxon>
    </lineage>
</organism>
<feature type="transmembrane region" description="Helical" evidence="1">
    <location>
        <begin position="75"/>
        <end position="99"/>
    </location>
</feature>
<name>A0A645GYF2_9ZZZZ</name>
<dbReference type="EMBL" id="VSSQ01083424">
    <property type="protein sequence ID" value="MPN31758.1"/>
    <property type="molecule type" value="Genomic_DNA"/>
</dbReference>
<keyword evidence="1" id="KW-1133">Transmembrane helix</keyword>
<gene>
    <name evidence="2" type="ORF">SDC9_179233</name>
</gene>
<keyword evidence="1" id="KW-0812">Transmembrane</keyword>
<dbReference type="AlphaFoldDB" id="A0A645GYF2"/>
<feature type="transmembrane region" description="Helical" evidence="1">
    <location>
        <begin position="12"/>
        <end position="36"/>
    </location>
</feature>
<comment type="caution">
    <text evidence="2">The sequence shown here is derived from an EMBL/GenBank/DDBJ whole genome shotgun (WGS) entry which is preliminary data.</text>
</comment>
<evidence type="ECO:0000256" key="1">
    <source>
        <dbReference type="SAM" id="Phobius"/>
    </source>
</evidence>
<evidence type="ECO:0000313" key="2">
    <source>
        <dbReference type="EMBL" id="MPN31758.1"/>
    </source>
</evidence>